<dbReference type="GeneID" id="93356473"/>
<evidence type="ECO:0000313" key="4">
    <source>
        <dbReference type="EMBL" id="TJW11247.1"/>
    </source>
</evidence>
<name>A0A3N0ABN2_9ACTN</name>
<organism evidence="4 5">
    <name type="scientific">Parvibacter caecicola</name>
    <dbReference type="NCBI Taxonomy" id="747645"/>
    <lineage>
        <taxon>Bacteria</taxon>
        <taxon>Bacillati</taxon>
        <taxon>Actinomycetota</taxon>
        <taxon>Coriobacteriia</taxon>
        <taxon>Coriobacteriales</taxon>
        <taxon>Coriobacteriaceae</taxon>
        <taxon>Parvibacter</taxon>
    </lineage>
</organism>
<dbReference type="InterPro" id="IPR036390">
    <property type="entry name" value="WH_DNA-bd_sf"/>
</dbReference>
<dbReference type="PANTHER" id="PTHR33164">
    <property type="entry name" value="TRANSCRIPTIONAL REGULATOR, MARR FAMILY"/>
    <property type="match status" value="1"/>
</dbReference>
<comment type="caution">
    <text evidence="4">The sequence shown here is derived from an EMBL/GenBank/DDBJ whole genome shotgun (WGS) entry which is preliminary data.</text>
</comment>
<dbReference type="PROSITE" id="PS50995">
    <property type="entry name" value="HTH_MARR_2"/>
    <property type="match status" value="2"/>
</dbReference>
<evidence type="ECO:0000313" key="3">
    <source>
        <dbReference type="EMBL" id="MBB3171099.1"/>
    </source>
</evidence>
<dbReference type="EMBL" id="SSTM01000002">
    <property type="protein sequence ID" value="TJW11247.1"/>
    <property type="molecule type" value="Genomic_DNA"/>
</dbReference>
<reference evidence="3 6" key="2">
    <citation type="submission" date="2020-08" db="EMBL/GenBank/DDBJ databases">
        <title>Sequencing the genomes of 1000 actinobacteria strains.</title>
        <authorList>
            <person name="Klenk H.-P."/>
        </authorList>
    </citation>
    <scope>NUCLEOTIDE SEQUENCE [LARGE SCALE GENOMIC DNA]</scope>
    <source>
        <strain evidence="3 6">DSM 22242</strain>
    </source>
</reference>
<dbReference type="GO" id="GO:0003677">
    <property type="term" value="F:DNA binding"/>
    <property type="evidence" value="ECO:0007669"/>
    <property type="project" value="UniProtKB-KW"/>
</dbReference>
<dbReference type="Proteomes" id="UP000309454">
    <property type="component" value="Unassembled WGS sequence"/>
</dbReference>
<evidence type="ECO:0000256" key="1">
    <source>
        <dbReference type="SAM" id="MobiDB-lite"/>
    </source>
</evidence>
<accession>A0A3N0ABN2</accession>
<dbReference type="GO" id="GO:0006950">
    <property type="term" value="P:response to stress"/>
    <property type="evidence" value="ECO:0007669"/>
    <property type="project" value="TreeGrafter"/>
</dbReference>
<dbReference type="InterPro" id="IPR000835">
    <property type="entry name" value="HTH_MarR-typ"/>
</dbReference>
<dbReference type="AlphaFoldDB" id="A0A3N0ABN2"/>
<dbReference type="Gene3D" id="1.10.10.10">
    <property type="entry name" value="Winged helix-like DNA-binding domain superfamily/Winged helix DNA-binding domain"/>
    <property type="match status" value="2"/>
</dbReference>
<keyword evidence="3" id="KW-0238">DNA-binding</keyword>
<dbReference type="OrthoDB" id="3237509at2"/>
<dbReference type="RefSeq" id="WP_123185166.1">
    <property type="nucleotide sequence ID" value="NZ_CANPEU010000004.1"/>
</dbReference>
<evidence type="ECO:0000313" key="6">
    <source>
        <dbReference type="Proteomes" id="UP000530850"/>
    </source>
</evidence>
<dbReference type="InterPro" id="IPR039422">
    <property type="entry name" value="MarR/SlyA-like"/>
</dbReference>
<dbReference type="GO" id="GO:0003700">
    <property type="term" value="F:DNA-binding transcription factor activity"/>
    <property type="evidence" value="ECO:0007669"/>
    <property type="project" value="InterPro"/>
</dbReference>
<sequence length="321" mass="34898">MSAAEQTPSTPPPPAKPDNYRFSLDSTYLVAFEMAHRAFKQGLTEASPLNITQYRFLSKLCQAAGAVNQATLGKLLGLKANTATQTVDALQQQGFATRLPGATDARTRVLQATEAGRQHVDTVNEALVNSLYATFPTTNTTWRTILEAAIFAGSRIEGDREEGGIPERPASRALAAVELIRQETERVLKETCGASMVECRIVQKLAEAGRPLRLGALADALLIPPIGVTRTASKLEGRGWCQRMKSPHDRKAVYAALTDEGQFQAQLINATINELAENRLWVNLSPAQKEAIEQMGHIVIAGIQAQRDAREQQQLSDLSPA</sequence>
<dbReference type="EMBL" id="JACHYA010000002">
    <property type="protein sequence ID" value="MBB3171099.1"/>
    <property type="molecule type" value="Genomic_DNA"/>
</dbReference>
<dbReference type="PANTHER" id="PTHR33164:SF43">
    <property type="entry name" value="HTH-TYPE TRANSCRIPTIONAL REPRESSOR YETL"/>
    <property type="match status" value="1"/>
</dbReference>
<reference evidence="4 5" key="1">
    <citation type="submission" date="2019-04" db="EMBL/GenBank/DDBJ databases">
        <title>Microbes associate with the intestines of laboratory mice.</title>
        <authorList>
            <person name="Navarre W."/>
            <person name="Wong E."/>
            <person name="Huang K.C."/>
            <person name="Tropini C."/>
            <person name="Ng K."/>
            <person name="Yu B."/>
        </authorList>
    </citation>
    <scope>NUCLEOTIDE SEQUENCE [LARGE SCALE GENOMIC DNA]</scope>
    <source>
        <strain evidence="4 5">NM48_B13</strain>
    </source>
</reference>
<evidence type="ECO:0000313" key="5">
    <source>
        <dbReference type="Proteomes" id="UP000309454"/>
    </source>
</evidence>
<evidence type="ECO:0000259" key="2">
    <source>
        <dbReference type="PROSITE" id="PS50995"/>
    </source>
</evidence>
<feature type="domain" description="HTH marR-type" evidence="2">
    <location>
        <begin position="160"/>
        <end position="301"/>
    </location>
</feature>
<proteinExistence type="predicted"/>
<protein>
    <submittedName>
        <fullName evidence="3 4">MarR family transcriptional regulator</fullName>
    </submittedName>
</protein>
<dbReference type="SMART" id="SM00347">
    <property type="entry name" value="HTH_MARR"/>
    <property type="match status" value="2"/>
</dbReference>
<feature type="region of interest" description="Disordered" evidence="1">
    <location>
        <begin position="1"/>
        <end position="20"/>
    </location>
</feature>
<dbReference type="Pfam" id="PF01047">
    <property type="entry name" value="MarR"/>
    <property type="match status" value="2"/>
</dbReference>
<keyword evidence="5" id="KW-1185">Reference proteome</keyword>
<dbReference type="Proteomes" id="UP000530850">
    <property type="component" value="Unassembled WGS sequence"/>
</dbReference>
<dbReference type="SUPFAM" id="SSF46785">
    <property type="entry name" value="Winged helix' DNA-binding domain"/>
    <property type="match status" value="2"/>
</dbReference>
<dbReference type="InterPro" id="IPR036388">
    <property type="entry name" value="WH-like_DNA-bd_sf"/>
</dbReference>
<feature type="domain" description="HTH marR-type" evidence="2">
    <location>
        <begin position="25"/>
        <end position="158"/>
    </location>
</feature>
<gene>
    <name evidence="4" type="ORF">E5982_03270</name>
    <name evidence="3" type="ORF">FHR31_000911</name>
</gene>